<dbReference type="SUPFAM" id="SSF53756">
    <property type="entry name" value="UDP-Glycosyltransferase/glycogen phosphorylase"/>
    <property type="match status" value="1"/>
</dbReference>
<dbReference type="Pfam" id="PF13439">
    <property type="entry name" value="Glyco_transf_4"/>
    <property type="match status" value="1"/>
</dbReference>
<evidence type="ECO:0000313" key="4">
    <source>
        <dbReference type="EMBL" id="GAA1733893.1"/>
    </source>
</evidence>
<dbReference type="EMBL" id="BAAAPM010000008">
    <property type="protein sequence ID" value="GAA1733893.1"/>
    <property type="molecule type" value="Genomic_DNA"/>
</dbReference>
<dbReference type="Gene3D" id="3.40.50.2000">
    <property type="entry name" value="Glycogen Phosphorylase B"/>
    <property type="match status" value="2"/>
</dbReference>
<evidence type="ECO:0000313" key="5">
    <source>
        <dbReference type="Proteomes" id="UP001501138"/>
    </source>
</evidence>
<evidence type="ECO:0000256" key="2">
    <source>
        <dbReference type="ARBA" id="ARBA00022679"/>
    </source>
</evidence>
<accession>A0ABN2JQZ4</accession>
<evidence type="ECO:0000256" key="1">
    <source>
        <dbReference type="ARBA" id="ARBA00022676"/>
    </source>
</evidence>
<dbReference type="Pfam" id="PF13692">
    <property type="entry name" value="Glyco_trans_1_4"/>
    <property type="match status" value="1"/>
</dbReference>
<dbReference type="PANTHER" id="PTHR12526:SF590">
    <property type="entry name" value="ALPHA-MALTOSE-1-PHOSPHATE SYNTHASE"/>
    <property type="match status" value="1"/>
</dbReference>
<dbReference type="InterPro" id="IPR028098">
    <property type="entry name" value="Glyco_trans_4-like_N"/>
</dbReference>
<sequence length="437" mass="45364">MGGVSTPPSTSPGIGSSTPVRVDLLTREYPPHVYGGAGVHVAELSAVLRPHADVRVRCFDGERPDPGDGGVTGYAVPARLAHANPALGTLGVDLEMAADVAGADVVHSHTWYANLAGHLGSLLHGAPHVVTAHSLEPLRPWKAEQLGGGYALSSWAERTAYHGAAGVIAVSAGMRADILRVYPELDPARVHVVHNGIDLAGWQRPPAGDAAAERVVRELGIDPERPAVVFVGRITRQKGLPYLLRAAARLPREVQLVLCAGAPDTPEILAEVRALVDDLRRARGGSSGPSGSSEEAGVVWIEQMLPRPDLVAVLAACTVFVCPSVYEPLGIVNLEAMAVGLPVVGTATGGIPEVVDDGVTGALVPIEQADDGTGTPVDPERFVADLAAALTAAVEDPARAAVMGAAGRRRAEEHFAWSAIAERTMDVYRAVLAAPAG</sequence>
<protein>
    <submittedName>
        <fullName evidence="4">Glycogen synthase</fullName>
    </submittedName>
</protein>
<dbReference type="InterPro" id="IPR011875">
    <property type="entry name" value="M1P_synthase"/>
</dbReference>
<comment type="caution">
    <text evidence="4">The sequence shown here is derived from an EMBL/GenBank/DDBJ whole genome shotgun (WGS) entry which is preliminary data.</text>
</comment>
<feature type="domain" description="Glycosyltransferase subfamily 4-like N-terminal" evidence="3">
    <location>
        <begin position="34"/>
        <end position="199"/>
    </location>
</feature>
<dbReference type="PANTHER" id="PTHR12526">
    <property type="entry name" value="GLYCOSYLTRANSFERASE"/>
    <property type="match status" value="1"/>
</dbReference>
<dbReference type="CDD" id="cd03801">
    <property type="entry name" value="GT4_PimA-like"/>
    <property type="match status" value="1"/>
</dbReference>
<organism evidence="4 5">
    <name type="scientific">Isoptericola hypogeus</name>
    <dbReference type="NCBI Taxonomy" id="300179"/>
    <lineage>
        <taxon>Bacteria</taxon>
        <taxon>Bacillati</taxon>
        <taxon>Actinomycetota</taxon>
        <taxon>Actinomycetes</taxon>
        <taxon>Micrococcales</taxon>
        <taxon>Promicromonosporaceae</taxon>
        <taxon>Isoptericola</taxon>
    </lineage>
</organism>
<keyword evidence="1" id="KW-0328">Glycosyltransferase</keyword>
<keyword evidence="2" id="KW-0808">Transferase</keyword>
<dbReference type="NCBIfam" id="TIGR02149">
    <property type="entry name" value="glgA_Coryne"/>
    <property type="match status" value="1"/>
</dbReference>
<name>A0ABN2JQZ4_9MICO</name>
<gene>
    <name evidence="4" type="primary">glgA</name>
    <name evidence="4" type="ORF">GCM10009809_31560</name>
</gene>
<proteinExistence type="predicted"/>
<evidence type="ECO:0000259" key="3">
    <source>
        <dbReference type="Pfam" id="PF13439"/>
    </source>
</evidence>
<dbReference type="Proteomes" id="UP001501138">
    <property type="component" value="Unassembled WGS sequence"/>
</dbReference>
<reference evidence="4 5" key="1">
    <citation type="journal article" date="2019" name="Int. J. Syst. Evol. Microbiol.">
        <title>The Global Catalogue of Microorganisms (GCM) 10K type strain sequencing project: providing services to taxonomists for standard genome sequencing and annotation.</title>
        <authorList>
            <consortium name="The Broad Institute Genomics Platform"/>
            <consortium name="The Broad Institute Genome Sequencing Center for Infectious Disease"/>
            <person name="Wu L."/>
            <person name="Ma J."/>
        </authorList>
    </citation>
    <scope>NUCLEOTIDE SEQUENCE [LARGE SCALE GENOMIC DNA]</scope>
    <source>
        <strain evidence="4 5">JCM 15589</strain>
    </source>
</reference>
<keyword evidence="5" id="KW-1185">Reference proteome</keyword>